<reference evidence="1 2" key="1">
    <citation type="submission" date="2018-02" db="EMBL/GenBank/DDBJ databases">
        <authorList>
            <person name="Cohen D.B."/>
            <person name="Kent A.D."/>
        </authorList>
    </citation>
    <scope>NUCLEOTIDE SEQUENCE [LARGE SCALE GENOMIC DNA]</scope>
    <source>
        <strain evidence="1 2">ULC007</strain>
    </source>
</reference>
<gene>
    <name evidence="1" type="ORF">C7B65_26095</name>
</gene>
<accession>A0A2T1D2G9</accession>
<protein>
    <submittedName>
        <fullName evidence="1">Uncharacterized protein</fullName>
    </submittedName>
</protein>
<dbReference type="EMBL" id="PVWG01000081">
    <property type="protein sequence ID" value="PSB14678.1"/>
    <property type="molecule type" value="Genomic_DNA"/>
</dbReference>
<dbReference type="AlphaFoldDB" id="A0A2T1D2G9"/>
<evidence type="ECO:0000313" key="1">
    <source>
        <dbReference type="EMBL" id="PSB14678.1"/>
    </source>
</evidence>
<dbReference type="Proteomes" id="UP000238634">
    <property type="component" value="Unassembled WGS sequence"/>
</dbReference>
<reference evidence="1 2" key="2">
    <citation type="submission" date="2018-03" db="EMBL/GenBank/DDBJ databases">
        <title>The ancient ancestry and fast evolution of plastids.</title>
        <authorList>
            <person name="Moore K.R."/>
            <person name="Magnabosco C."/>
            <person name="Momper L."/>
            <person name="Gold D.A."/>
            <person name="Bosak T."/>
            <person name="Fournier G.P."/>
        </authorList>
    </citation>
    <scope>NUCLEOTIDE SEQUENCE [LARGE SCALE GENOMIC DNA]</scope>
    <source>
        <strain evidence="1 2">ULC007</strain>
    </source>
</reference>
<comment type="caution">
    <text evidence="1">The sequence shown here is derived from an EMBL/GenBank/DDBJ whole genome shotgun (WGS) entry which is preliminary data.</text>
</comment>
<evidence type="ECO:0000313" key="2">
    <source>
        <dbReference type="Proteomes" id="UP000238634"/>
    </source>
</evidence>
<name>A0A2T1D2G9_9CYAN</name>
<dbReference type="OrthoDB" id="9826804at2"/>
<proteinExistence type="predicted"/>
<organism evidence="1 2">
    <name type="scientific">Phormidesmis priestleyi ULC007</name>
    <dbReference type="NCBI Taxonomy" id="1920490"/>
    <lineage>
        <taxon>Bacteria</taxon>
        <taxon>Bacillati</taxon>
        <taxon>Cyanobacteriota</taxon>
        <taxon>Cyanophyceae</taxon>
        <taxon>Leptolyngbyales</taxon>
        <taxon>Leptolyngbyaceae</taxon>
        <taxon>Phormidesmis</taxon>
    </lineage>
</organism>
<sequence>MQDIRSEKVNFQKAVVKTEIALTELSELHLKLGYQNAFLPVLEQDYIHRLAEAQSKAELSQRKAMAHQHEVEMKYPTIDVQTQQIVA</sequence>
<keyword evidence="2" id="KW-1185">Reference proteome</keyword>
<dbReference type="STRING" id="1920490.GCA_001895925_05368"/>